<dbReference type="AlphaFoldDB" id="A0A7M7NXP8"/>
<protein>
    <recommendedName>
        <fullName evidence="10">C2H2-type domain-containing protein</fullName>
    </recommendedName>
</protein>
<dbReference type="SUPFAM" id="SSF57667">
    <property type="entry name" value="beta-beta-alpha zinc fingers"/>
    <property type="match status" value="4"/>
</dbReference>
<dbReference type="FunFam" id="3.30.160.60:FF:000912">
    <property type="entry name" value="Zinc finger protein 660"/>
    <property type="match status" value="1"/>
</dbReference>
<proteinExistence type="inferred from homology"/>
<dbReference type="EnsemblMetazoa" id="XM_030987228">
    <property type="protein sequence ID" value="XP_030843088"/>
    <property type="gene ID" value="LOC593304"/>
</dbReference>
<evidence type="ECO:0000256" key="9">
    <source>
        <dbReference type="SAM" id="MobiDB-lite"/>
    </source>
</evidence>
<keyword evidence="4" id="KW-0677">Repeat</keyword>
<dbReference type="InterPro" id="IPR036236">
    <property type="entry name" value="Znf_C2H2_sf"/>
</dbReference>
<dbReference type="GO" id="GO:0045596">
    <property type="term" value="P:negative regulation of cell differentiation"/>
    <property type="evidence" value="ECO:0007669"/>
    <property type="project" value="UniProtKB-ARBA"/>
</dbReference>
<dbReference type="GeneID" id="593304"/>
<evidence type="ECO:0000256" key="5">
    <source>
        <dbReference type="ARBA" id="ARBA00022771"/>
    </source>
</evidence>
<evidence type="ECO:0000256" key="7">
    <source>
        <dbReference type="ARBA" id="ARBA00023242"/>
    </source>
</evidence>
<evidence type="ECO:0000256" key="1">
    <source>
        <dbReference type="ARBA" id="ARBA00004123"/>
    </source>
</evidence>
<feature type="domain" description="C2H2-type" evidence="10">
    <location>
        <begin position="146"/>
        <end position="173"/>
    </location>
</feature>
<dbReference type="FunFam" id="3.30.160.60:FF:001498">
    <property type="entry name" value="Zinc finger protein 404"/>
    <property type="match status" value="3"/>
</dbReference>
<feature type="domain" description="C2H2-type" evidence="10">
    <location>
        <begin position="265"/>
        <end position="292"/>
    </location>
</feature>
<evidence type="ECO:0000256" key="6">
    <source>
        <dbReference type="ARBA" id="ARBA00022833"/>
    </source>
</evidence>
<dbReference type="PANTHER" id="PTHR24381">
    <property type="entry name" value="ZINC FINGER PROTEIN"/>
    <property type="match status" value="1"/>
</dbReference>
<dbReference type="InterPro" id="IPR013087">
    <property type="entry name" value="Znf_C2H2_type"/>
</dbReference>
<sequence>MFYPDAHDMNGAFQTSNSPGKITVTMASLSTTANDKPHKCMQCGSAFKQRSHLKAHIRTHTGEKPFGCEVCGKTFARLDSAVRHMKIHAADGEDKQVKQHESAQQTVQRLTPLVSPSVRSPSRRREGSQGHAKHLAKGRGSKDKRHKCFDCGISFRQQCHLKVHQRIHTGEKPFICDICGKTFGRKYSADRHMKTHADDKLSLIHQSFIPPPSTSSSNSIANLLPKLERVQGFDKPFRCDQCTAAFSQRSHLRNHLRTHSGEKPYGCDACGKTFSRKYSAMRHMRTHTGEKQFKCEFCGNCYSQRFHLRDHLRTHTGERPFNCPVCDKAFSRKDLAVRHLRTHSGSAKMFDYTDDTE</sequence>
<dbReference type="RefSeq" id="XP_030843088.1">
    <property type="nucleotide sequence ID" value="XM_030987228.1"/>
</dbReference>
<reference evidence="12" key="1">
    <citation type="submission" date="2015-02" db="EMBL/GenBank/DDBJ databases">
        <title>Genome sequencing for Strongylocentrotus purpuratus.</title>
        <authorList>
            <person name="Murali S."/>
            <person name="Liu Y."/>
            <person name="Vee V."/>
            <person name="English A."/>
            <person name="Wang M."/>
            <person name="Skinner E."/>
            <person name="Han Y."/>
            <person name="Muzny D.M."/>
            <person name="Worley K.C."/>
            <person name="Gibbs R.A."/>
        </authorList>
    </citation>
    <scope>NUCLEOTIDE SEQUENCE</scope>
</reference>
<dbReference type="GO" id="GO:0005634">
    <property type="term" value="C:nucleus"/>
    <property type="evidence" value="ECO:0007669"/>
    <property type="project" value="UniProtKB-SubCell"/>
</dbReference>
<name>A0A7M7NXP8_STRPU</name>
<evidence type="ECO:0000256" key="2">
    <source>
        <dbReference type="ARBA" id="ARBA00006991"/>
    </source>
</evidence>
<comment type="subcellular location">
    <subcellularLocation>
        <location evidence="1">Nucleus</location>
    </subcellularLocation>
</comment>
<reference evidence="11" key="2">
    <citation type="submission" date="2021-01" db="UniProtKB">
        <authorList>
            <consortium name="EnsemblMetazoa"/>
        </authorList>
    </citation>
    <scope>IDENTIFICATION</scope>
</reference>
<dbReference type="Pfam" id="PF00096">
    <property type="entry name" value="zf-C2H2"/>
    <property type="match status" value="8"/>
</dbReference>
<feature type="domain" description="C2H2-type" evidence="10">
    <location>
        <begin position="321"/>
        <end position="348"/>
    </location>
</feature>
<accession>A0A7M7NXP8</accession>
<dbReference type="Proteomes" id="UP000007110">
    <property type="component" value="Unassembled WGS sequence"/>
</dbReference>
<dbReference type="Gene3D" id="3.30.160.60">
    <property type="entry name" value="Classic Zinc Finger"/>
    <property type="match status" value="8"/>
</dbReference>
<keyword evidence="12" id="KW-1185">Reference proteome</keyword>
<keyword evidence="7" id="KW-0539">Nucleus</keyword>
<keyword evidence="3" id="KW-0479">Metal-binding</keyword>
<evidence type="ECO:0000256" key="3">
    <source>
        <dbReference type="ARBA" id="ARBA00022723"/>
    </source>
</evidence>
<feature type="domain" description="C2H2-type" evidence="10">
    <location>
        <begin position="237"/>
        <end position="264"/>
    </location>
</feature>
<evidence type="ECO:0000313" key="11">
    <source>
        <dbReference type="EnsemblMetazoa" id="XP_030843088"/>
    </source>
</evidence>
<dbReference type="SMART" id="SM00355">
    <property type="entry name" value="ZnF_C2H2"/>
    <property type="match status" value="8"/>
</dbReference>
<feature type="domain" description="C2H2-type" evidence="10">
    <location>
        <begin position="38"/>
        <end position="65"/>
    </location>
</feature>
<organism evidence="11 12">
    <name type="scientific">Strongylocentrotus purpuratus</name>
    <name type="common">Purple sea urchin</name>
    <dbReference type="NCBI Taxonomy" id="7668"/>
    <lineage>
        <taxon>Eukaryota</taxon>
        <taxon>Metazoa</taxon>
        <taxon>Echinodermata</taxon>
        <taxon>Eleutherozoa</taxon>
        <taxon>Echinozoa</taxon>
        <taxon>Echinoidea</taxon>
        <taxon>Euechinoidea</taxon>
        <taxon>Echinacea</taxon>
        <taxon>Camarodonta</taxon>
        <taxon>Echinidea</taxon>
        <taxon>Strongylocentrotidae</taxon>
        <taxon>Strongylocentrotus</taxon>
    </lineage>
</organism>
<dbReference type="FunFam" id="3.30.160.60:FF:000446">
    <property type="entry name" value="Zinc finger protein"/>
    <property type="match status" value="2"/>
</dbReference>
<feature type="domain" description="C2H2-type" evidence="10">
    <location>
        <begin position="174"/>
        <end position="201"/>
    </location>
</feature>
<evidence type="ECO:0000256" key="8">
    <source>
        <dbReference type="PROSITE-ProRule" id="PRU00042"/>
    </source>
</evidence>
<comment type="similarity">
    <text evidence="2">Belongs to the krueppel C2H2-type zinc-finger protein family.</text>
</comment>
<evidence type="ECO:0000313" key="12">
    <source>
        <dbReference type="Proteomes" id="UP000007110"/>
    </source>
</evidence>
<evidence type="ECO:0000259" key="10">
    <source>
        <dbReference type="PROSITE" id="PS50157"/>
    </source>
</evidence>
<dbReference type="FunFam" id="3.30.160.60:FF:000624">
    <property type="entry name" value="zinc finger protein 697"/>
    <property type="match status" value="1"/>
</dbReference>
<dbReference type="OMA" id="CGDAIMF"/>
<keyword evidence="6" id="KW-0862">Zinc</keyword>
<feature type="region of interest" description="Disordered" evidence="9">
    <location>
        <begin position="113"/>
        <end position="144"/>
    </location>
</feature>
<dbReference type="PANTHER" id="PTHR24381:SF393">
    <property type="entry name" value="CHROMATIN-LINKED ADAPTOR FOR MSL PROTEINS, ISOFORM B"/>
    <property type="match status" value="1"/>
</dbReference>
<feature type="domain" description="C2H2-type" evidence="10">
    <location>
        <begin position="66"/>
        <end position="93"/>
    </location>
</feature>
<dbReference type="PROSITE" id="PS00028">
    <property type="entry name" value="ZINC_FINGER_C2H2_1"/>
    <property type="match status" value="8"/>
</dbReference>
<dbReference type="PROSITE" id="PS50157">
    <property type="entry name" value="ZINC_FINGER_C2H2_2"/>
    <property type="match status" value="8"/>
</dbReference>
<feature type="compositionally biased region" description="Basic residues" evidence="9">
    <location>
        <begin position="131"/>
        <end position="144"/>
    </location>
</feature>
<keyword evidence="5 8" id="KW-0863">Zinc-finger</keyword>
<dbReference type="GO" id="GO:0000122">
    <property type="term" value="P:negative regulation of transcription by RNA polymerase II"/>
    <property type="evidence" value="ECO:0007669"/>
    <property type="project" value="UniProtKB-ARBA"/>
</dbReference>
<dbReference type="FunFam" id="3.30.160.60:FF:002343">
    <property type="entry name" value="Zinc finger protein 33A"/>
    <property type="match status" value="1"/>
</dbReference>
<dbReference type="GO" id="GO:0008270">
    <property type="term" value="F:zinc ion binding"/>
    <property type="evidence" value="ECO:0007669"/>
    <property type="project" value="UniProtKB-KW"/>
</dbReference>
<evidence type="ECO:0000256" key="4">
    <source>
        <dbReference type="ARBA" id="ARBA00022737"/>
    </source>
</evidence>
<feature type="domain" description="C2H2-type" evidence="10">
    <location>
        <begin position="293"/>
        <end position="320"/>
    </location>
</feature>